<evidence type="ECO:0000256" key="5">
    <source>
        <dbReference type="ARBA" id="ARBA00022692"/>
    </source>
</evidence>
<dbReference type="GeneID" id="93730818"/>
<evidence type="ECO:0000256" key="9">
    <source>
        <dbReference type="SAM" id="Phobius"/>
    </source>
</evidence>
<keyword evidence="11" id="KW-1185">Reference proteome</keyword>
<gene>
    <name evidence="10" type="ORF">SCLAV_2628</name>
</gene>
<evidence type="ECO:0000256" key="2">
    <source>
        <dbReference type="ARBA" id="ARBA00022475"/>
    </source>
</evidence>
<dbReference type="RefSeq" id="WP_003960951.1">
    <property type="nucleotide sequence ID" value="NZ_CM000913.1"/>
</dbReference>
<dbReference type="STRING" id="1901.BB341_15360"/>
<sequence length="501" mass="54185">MIDTATAPVPPPRSPRFRRSWRGLPPGRRSTPRALRPVRAARTRAPWQVWLPPAALALLLGMWGLEREGTLWGDEAVTWDMAGRELPEIWRTLGAADAVHGLYYLLMHGVFTAWDQGLVPLRLPSVLATAATAALVARIGLRLAGPRAGLLSGLALALLPVVQRYAQEGRSYALVCALVAWATLLLLERRWRAYAAVLLGACLLHEFAVLALLAHGVTLWLGRPPGALRPPRGWLWAATAVVAGLLPLALLSMTQSGQVAWIEQPSTSKLTRFAVLVLVGLVCAVLPGGSRARVLALPLLVLPGGLLLAVSFVHPLYSERYVLFHAIGLALLLGTVLDRYWSRLVAAGVSAAALLHLAIEGPGLRSPASRTDNATAVAGTVERLARPGDGVLFLTAQRRVWTLAPGDSFRGLRDLSLDRTPRASDTLYGTEAPPAVVRERLLSHPGRVVVLQDRTGKSQGAGASDAVKREVLDRHFRLVEERLVSRERIGVYVRTDRPAGR</sequence>
<feature type="region of interest" description="Disordered" evidence="8">
    <location>
        <begin position="1"/>
        <end position="36"/>
    </location>
</feature>
<evidence type="ECO:0000313" key="10">
    <source>
        <dbReference type="EMBL" id="EFG07700.1"/>
    </source>
</evidence>
<dbReference type="AlphaFoldDB" id="E2Q9X3"/>
<dbReference type="PANTHER" id="PTHR33908">
    <property type="entry name" value="MANNOSYLTRANSFERASE YKCB-RELATED"/>
    <property type="match status" value="1"/>
</dbReference>
<organism evidence="10 11">
    <name type="scientific">Streptomyces clavuligerus</name>
    <dbReference type="NCBI Taxonomy" id="1901"/>
    <lineage>
        <taxon>Bacteria</taxon>
        <taxon>Bacillati</taxon>
        <taxon>Actinomycetota</taxon>
        <taxon>Actinomycetes</taxon>
        <taxon>Kitasatosporales</taxon>
        <taxon>Streptomycetaceae</taxon>
        <taxon>Streptomyces</taxon>
    </lineage>
</organism>
<name>E2Q9X3_STRCL</name>
<feature type="transmembrane region" description="Helical" evidence="9">
    <location>
        <begin position="295"/>
        <end position="314"/>
    </location>
</feature>
<dbReference type="Proteomes" id="UP000002357">
    <property type="component" value="Chromosome"/>
</dbReference>
<evidence type="ECO:0000256" key="1">
    <source>
        <dbReference type="ARBA" id="ARBA00004651"/>
    </source>
</evidence>
<evidence type="ECO:0000256" key="4">
    <source>
        <dbReference type="ARBA" id="ARBA00022679"/>
    </source>
</evidence>
<protein>
    <submittedName>
        <fullName evidence="10">Predicted membrane protein</fullName>
    </submittedName>
</protein>
<feature type="transmembrane region" description="Helical" evidence="9">
    <location>
        <begin position="194"/>
        <end position="221"/>
    </location>
</feature>
<reference evidence="10 11" key="1">
    <citation type="journal article" date="2010" name="Genome Biol. Evol.">
        <title>The sequence of a 1.8-mb bacterial linear plasmid reveals a rich evolutionary reservoir of secondary metabolic pathways.</title>
        <authorList>
            <person name="Medema M.H."/>
            <person name="Trefzer A."/>
            <person name="Kovalchuk A."/>
            <person name="van den Berg M."/>
            <person name="Mueller U."/>
            <person name="Heijne W."/>
            <person name="Wu L."/>
            <person name="Alam M.T."/>
            <person name="Ronning C.M."/>
            <person name="Nierman W.C."/>
            <person name="Bovenberg R.A.L."/>
            <person name="Breitling R."/>
            <person name="Takano E."/>
        </authorList>
    </citation>
    <scope>NUCLEOTIDE SEQUENCE [LARGE SCALE GENOMIC DNA]</scope>
    <source>
        <strain evidence="11">ATCC 27064 / DSM 738 / JCM 4710 / NBRC 13307 / NCIMB 12785 / NRRL 3585 / VKM Ac-602</strain>
    </source>
</reference>
<evidence type="ECO:0000256" key="6">
    <source>
        <dbReference type="ARBA" id="ARBA00022989"/>
    </source>
</evidence>
<dbReference type="GO" id="GO:0016763">
    <property type="term" value="F:pentosyltransferase activity"/>
    <property type="evidence" value="ECO:0007669"/>
    <property type="project" value="TreeGrafter"/>
</dbReference>
<feature type="transmembrane region" description="Helical" evidence="9">
    <location>
        <begin position="273"/>
        <end position="289"/>
    </location>
</feature>
<dbReference type="eggNOG" id="COG5305">
    <property type="taxonomic scope" value="Bacteria"/>
</dbReference>
<dbReference type="KEGG" id="sclf:BB341_15360"/>
<keyword evidence="5 9" id="KW-0812">Transmembrane</keyword>
<evidence type="ECO:0000256" key="3">
    <source>
        <dbReference type="ARBA" id="ARBA00022676"/>
    </source>
</evidence>
<dbReference type="InterPro" id="IPR050297">
    <property type="entry name" value="LipidA_mod_glycosyltrf_83"/>
</dbReference>
<evidence type="ECO:0000256" key="8">
    <source>
        <dbReference type="SAM" id="MobiDB-lite"/>
    </source>
</evidence>
<keyword evidence="3" id="KW-0328">Glycosyltransferase</keyword>
<evidence type="ECO:0000256" key="7">
    <source>
        <dbReference type="ARBA" id="ARBA00023136"/>
    </source>
</evidence>
<keyword evidence="2" id="KW-1003">Cell membrane</keyword>
<keyword evidence="6 9" id="KW-1133">Transmembrane helix</keyword>
<evidence type="ECO:0000313" key="11">
    <source>
        <dbReference type="Proteomes" id="UP000002357"/>
    </source>
</evidence>
<dbReference type="GO" id="GO:0009103">
    <property type="term" value="P:lipopolysaccharide biosynthetic process"/>
    <property type="evidence" value="ECO:0007669"/>
    <property type="project" value="UniProtKB-ARBA"/>
</dbReference>
<keyword evidence="4" id="KW-0808">Transferase</keyword>
<accession>E2Q9X3</accession>
<dbReference type="GO" id="GO:0010041">
    <property type="term" value="P:response to iron(III) ion"/>
    <property type="evidence" value="ECO:0007669"/>
    <property type="project" value="TreeGrafter"/>
</dbReference>
<comment type="subcellular location">
    <subcellularLocation>
        <location evidence="1">Cell membrane</location>
        <topology evidence="1">Multi-pass membrane protein</topology>
    </subcellularLocation>
</comment>
<feature type="transmembrane region" description="Helical" evidence="9">
    <location>
        <begin position="321"/>
        <end position="337"/>
    </location>
</feature>
<proteinExistence type="predicted"/>
<feature type="transmembrane region" description="Helical" evidence="9">
    <location>
        <begin position="233"/>
        <end position="252"/>
    </location>
</feature>
<dbReference type="PANTHER" id="PTHR33908:SF3">
    <property type="entry name" value="UNDECAPRENYL PHOSPHATE-ALPHA-4-AMINO-4-DEOXY-L-ARABINOSE ARABINOSYL TRANSFERASE"/>
    <property type="match status" value="1"/>
</dbReference>
<dbReference type="OrthoDB" id="5318634at2"/>
<dbReference type="EMBL" id="CM000913">
    <property type="protein sequence ID" value="EFG07700.1"/>
    <property type="molecule type" value="Genomic_DNA"/>
</dbReference>
<dbReference type="GO" id="GO:0005886">
    <property type="term" value="C:plasma membrane"/>
    <property type="evidence" value="ECO:0007669"/>
    <property type="project" value="UniProtKB-SubCell"/>
</dbReference>
<keyword evidence="7 9" id="KW-0472">Membrane</keyword>